<sequence length="41" mass="4732">MNFAATKCVNSLQRGLSFLINAIMNLVFLYDREMGFKFAKK</sequence>
<dbReference type="Proteomes" id="UP000318050">
    <property type="component" value="Unassembled WGS sequence"/>
</dbReference>
<dbReference type="AlphaFoldDB" id="A0A560HQV6"/>
<evidence type="ECO:0000313" key="1">
    <source>
        <dbReference type="EMBL" id="TWB48963.1"/>
    </source>
</evidence>
<proteinExistence type="predicted"/>
<organism evidence="1 2">
    <name type="scientific">Nitrospirillum amazonense</name>
    <dbReference type="NCBI Taxonomy" id="28077"/>
    <lineage>
        <taxon>Bacteria</taxon>
        <taxon>Pseudomonadati</taxon>
        <taxon>Pseudomonadota</taxon>
        <taxon>Alphaproteobacteria</taxon>
        <taxon>Rhodospirillales</taxon>
        <taxon>Azospirillaceae</taxon>
        <taxon>Nitrospirillum</taxon>
    </lineage>
</organism>
<evidence type="ECO:0000313" key="2">
    <source>
        <dbReference type="Proteomes" id="UP000318050"/>
    </source>
</evidence>
<name>A0A560HQV6_9PROT</name>
<dbReference type="EMBL" id="VITT01000027">
    <property type="protein sequence ID" value="TWB48963.1"/>
    <property type="molecule type" value="Genomic_DNA"/>
</dbReference>
<gene>
    <name evidence="1" type="ORF">FBZ92_12765</name>
</gene>
<reference evidence="1 2" key="1">
    <citation type="submission" date="2019-06" db="EMBL/GenBank/DDBJ databases">
        <title>Genomic Encyclopedia of Type Strains, Phase IV (KMG-V): Genome sequencing to study the core and pangenomes of soil and plant-associated prokaryotes.</title>
        <authorList>
            <person name="Whitman W."/>
        </authorList>
    </citation>
    <scope>NUCLEOTIDE SEQUENCE [LARGE SCALE GENOMIC DNA]</scope>
    <source>
        <strain evidence="1 2">BR 11140</strain>
    </source>
</reference>
<protein>
    <submittedName>
        <fullName evidence="1">Uncharacterized protein</fullName>
    </submittedName>
</protein>
<accession>A0A560HQV6</accession>
<comment type="caution">
    <text evidence="1">The sequence shown here is derived from an EMBL/GenBank/DDBJ whole genome shotgun (WGS) entry which is preliminary data.</text>
</comment>